<dbReference type="EMBL" id="JAWWNJ010000107">
    <property type="protein sequence ID" value="KAK6992764.1"/>
    <property type="molecule type" value="Genomic_DNA"/>
</dbReference>
<accession>A0AAV9ZUU6</accession>
<comment type="caution">
    <text evidence="1">The sequence shown here is derived from an EMBL/GenBank/DDBJ whole genome shotgun (WGS) entry which is preliminary data.</text>
</comment>
<reference evidence="1 2" key="1">
    <citation type="journal article" date="2024" name="J Genomics">
        <title>Draft genome sequencing and assembly of Favolaschia claudopus CIRM-BRFM 2984 isolated from oak limbs.</title>
        <authorList>
            <person name="Navarro D."/>
            <person name="Drula E."/>
            <person name="Chaduli D."/>
            <person name="Cazenave R."/>
            <person name="Ahrendt S."/>
            <person name="Wang J."/>
            <person name="Lipzen A."/>
            <person name="Daum C."/>
            <person name="Barry K."/>
            <person name="Grigoriev I.V."/>
            <person name="Favel A."/>
            <person name="Rosso M.N."/>
            <person name="Martin F."/>
        </authorList>
    </citation>
    <scope>NUCLEOTIDE SEQUENCE [LARGE SCALE GENOMIC DNA]</scope>
    <source>
        <strain evidence="1 2">CIRM-BRFM 2984</strain>
    </source>
</reference>
<name>A0AAV9ZUU6_9AGAR</name>
<sequence>MSLDALPPELLMHLPEHLHSLEDLYSLFSTSRTLYRTCGNPSPKSIPRLAANSGRVFFRPHPHLLIAFTARQLADWAVTSSERRYQLELAIQGGVEKLLELALEVAELSMDDIRKIHLYKNDPVPRANRTTVCNDPETALLSWVIYGELFHHSHELTYLPFTRHKPLSSIIRYKWFVYCMPDVNSFDYQSFSKEEIPQFFHDMLNEDKFQQLSMDEALRGFLTTGRWRSRLETSPLYETIPDEDRKLFVSSAKHMGLKILEFIIDGGVEKLAADLELVSKGIRQRRLENAAHKSTGELSQHLRKAVGDPWLLSPFITLYSDLGFTLWDNLTRANGDESDYDESDIADDYEARLSKLIRSPPQRENPA</sequence>
<gene>
    <name evidence="1" type="ORF">R3P38DRAFT_2801909</name>
</gene>
<evidence type="ECO:0008006" key="3">
    <source>
        <dbReference type="Google" id="ProtNLM"/>
    </source>
</evidence>
<dbReference type="Proteomes" id="UP001362999">
    <property type="component" value="Unassembled WGS sequence"/>
</dbReference>
<keyword evidence="2" id="KW-1185">Reference proteome</keyword>
<evidence type="ECO:0000313" key="2">
    <source>
        <dbReference type="Proteomes" id="UP001362999"/>
    </source>
</evidence>
<dbReference type="AlphaFoldDB" id="A0AAV9ZUU6"/>
<organism evidence="1 2">
    <name type="scientific">Favolaschia claudopus</name>
    <dbReference type="NCBI Taxonomy" id="2862362"/>
    <lineage>
        <taxon>Eukaryota</taxon>
        <taxon>Fungi</taxon>
        <taxon>Dikarya</taxon>
        <taxon>Basidiomycota</taxon>
        <taxon>Agaricomycotina</taxon>
        <taxon>Agaricomycetes</taxon>
        <taxon>Agaricomycetidae</taxon>
        <taxon>Agaricales</taxon>
        <taxon>Marasmiineae</taxon>
        <taxon>Mycenaceae</taxon>
        <taxon>Favolaschia</taxon>
    </lineage>
</organism>
<evidence type="ECO:0000313" key="1">
    <source>
        <dbReference type="EMBL" id="KAK6992764.1"/>
    </source>
</evidence>
<protein>
    <recommendedName>
        <fullName evidence="3">F-box domain-containing protein</fullName>
    </recommendedName>
</protein>
<proteinExistence type="predicted"/>